<feature type="region of interest" description="Disordered" evidence="6">
    <location>
        <begin position="1"/>
        <end position="93"/>
    </location>
</feature>
<keyword evidence="4" id="KW-0804">Transcription</keyword>
<evidence type="ECO:0000256" key="1">
    <source>
        <dbReference type="ARBA" id="ARBA00004123"/>
    </source>
</evidence>
<dbReference type="InterPro" id="IPR051431">
    <property type="entry name" value="TFIID_subunit_9"/>
</dbReference>
<dbReference type="InterPro" id="IPR003162">
    <property type="entry name" value="TFIID-31"/>
</dbReference>
<comment type="subcellular location">
    <subcellularLocation>
        <location evidence="1">Nucleus</location>
    </subcellularLocation>
</comment>
<dbReference type="Proteomes" id="UP001492380">
    <property type="component" value="Unassembled WGS sequence"/>
</dbReference>
<name>A0ABR1YG83_9PEZI</name>
<evidence type="ECO:0000256" key="4">
    <source>
        <dbReference type="ARBA" id="ARBA00023163"/>
    </source>
</evidence>
<feature type="region of interest" description="Disordered" evidence="6">
    <location>
        <begin position="279"/>
        <end position="323"/>
    </location>
</feature>
<evidence type="ECO:0000256" key="2">
    <source>
        <dbReference type="ARBA" id="ARBA00007646"/>
    </source>
</evidence>
<evidence type="ECO:0000256" key="6">
    <source>
        <dbReference type="SAM" id="MobiDB-lite"/>
    </source>
</evidence>
<gene>
    <name evidence="7" type="ORF">HDK90DRAFT_337846</name>
</gene>
<keyword evidence="3" id="KW-0805">Transcription regulation</keyword>
<dbReference type="PANTHER" id="PTHR48068:SF4">
    <property type="entry name" value="TATA-BOX BINDING PROTEIN ASSOCIATED FACTOR 9"/>
    <property type="match status" value="1"/>
</dbReference>
<reference evidence="7 8" key="1">
    <citation type="submission" date="2024-04" db="EMBL/GenBank/DDBJ databases">
        <title>Phyllosticta paracitricarpa is synonymous to the EU quarantine fungus P. citricarpa based on phylogenomic analyses.</title>
        <authorList>
            <consortium name="Lawrence Berkeley National Laboratory"/>
            <person name="Van Ingen-Buijs V.A."/>
            <person name="Van Westerhoven A.C."/>
            <person name="Haridas S."/>
            <person name="Skiadas P."/>
            <person name="Martin F."/>
            <person name="Groenewald J.Z."/>
            <person name="Crous P.W."/>
            <person name="Seidl M.F."/>
        </authorList>
    </citation>
    <scope>NUCLEOTIDE SEQUENCE [LARGE SCALE GENOMIC DNA]</scope>
    <source>
        <strain evidence="7 8">CBS 123374</strain>
    </source>
</reference>
<dbReference type="Pfam" id="PF02291">
    <property type="entry name" value="TFIID-31kDa"/>
    <property type="match status" value="1"/>
</dbReference>
<keyword evidence="8" id="KW-1185">Reference proteome</keyword>
<evidence type="ECO:0000256" key="5">
    <source>
        <dbReference type="ARBA" id="ARBA00023242"/>
    </source>
</evidence>
<evidence type="ECO:0000256" key="3">
    <source>
        <dbReference type="ARBA" id="ARBA00023015"/>
    </source>
</evidence>
<evidence type="ECO:0000313" key="8">
    <source>
        <dbReference type="Proteomes" id="UP001492380"/>
    </source>
</evidence>
<dbReference type="InterPro" id="IPR009072">
    <property type="entry name" value="Histone-fold"/>
</dbReference>
<accession>A0ABR1YG83</accession>
<organism evidence="7 8">
    <name type="scientific">Phyllosticta capitalensis</name>
    <dbReference type="NCBI Taxonomy" id="121624"/>
    <lineage>
        <taxon>Eukaryota</taxon>
        <taxon>Fungi</taxon>
        <taxon>Dikarya</taxon>
        <taxon>Ascomycota</taxon>
        <taxon>Pezizomycotina</taxon>
        <taxon>Dothideomycetes</taxon>
        <taxon>Dothideomycetes incertae sedis</taxon>
        <taxon>Botryosphaeriales</taxon>
        <taxon>Phyllostictaceae</taxon>
        <taxon>Phyllosticta</taxon>
    </lineage>
</organism>
<dbReference type="CDD" id="cd07979">
    <property type="entry name" value="HFD_TAF9"/>
    <property type="match status" value="1"/>
</dbReference>
<dbReference type="EMBL" id="JBBWRZ010000009">
    <property type="protein sequence ID" value="KAK8228837.1"/>
    <property type="molecule type" value="Genomic_DNA"/>
</dbReference>
<feature type="region of interest" description="Disordered" evidence="6">
    <location>
        <begin position="146"/>
        <end position="171"/>
    </location>
</feature>
<dbReference type="SUPFAM" id="SSF47113">
    <property type="entry name" value="Histone-fold"/>
    <property type="match status" value="1"/>
</dbReference>
<comment type="similarity">
    <text evidence="2">Belongs to the TAF9 family.</text>
</comment>
<sequence>MASPATADAPNGITTPTNPNAGGQGTPPSSSAAAANNTTNNNNNATTPTDAAAAAASSGANNNNGSTGAPANQPAAPHPPQPPTSISDSGLSKRPKDARLLHMVLAHQGVSAYQERVPLQLLDFAYRYTAGVLSDAVSIAAETAPTTASTTTGKGGAAANANAGGPTAQHEGSVSFGAVRSAIASRLNYQFNPTLPKDFLQELAAEKNRVGLPRPEREYGVRLPPERYCFTGAGWNLKEEWESEIEVDEEDVEMAGAQGGGGEGGMNGGGERMEGVMMQQADEEADEDEQDEFEEVMGVGSGSGGGAAGSGSGSAGDSQMMDA</sequence>
<proteinExistence type="inferred from homology"/>
<feature type="compositionally biased region" description="Acidic residues" evidence="6">
    <location>
        <begin position="281"/>
        <end position="295"/>
    </location>
</feature>
<protein>
    <submittedName>
        <fullName evidence="7">Transcription initiation factor TFIID, 31kD subunit</fullName>
    </submittedName>
</protein>
<evidence type="ECO:0000313" key="7">
    <source>
        <dbReference type="EMBL" id="KAK8228837.1"/>
    </source>
</evidence>
<feature type="compositionally biased region" description="Low complexity" evidence="6">
    <location>
        <begin position="146"/>
        <end position="168"/>
    </location>
</feature>
<comment type="caution">
    <text evidence="7">The sequence shown here is derived from an EMBL/GenBank/DDBJ whole genome shotgun (WGS) entry which is preliminary data.</text>
</comment>
<feature type="compositionally biased region" description="Gly residues" evidence="6">
    <location>
        <begin position="299"/>
        <end position="314"/>
    </location>
</feature>
<dbReference type="PANTHER" id="PTHR48068">
    <property type="entry name" value="TAF9 RNA POLYMERASE II, TATA BOX-BINDING PROTEIN (TBP)-ASSOCIATED FACTOR"/>
    <property type="match status" value="1"/>
</dbReference>
<feature type="compositionally biased region" description="Low complexity" evidence="6">
    <location>
        <begin position="26"/>
        <end position="75"/>
    </location>
</feature>
<keyword evidence="5" id="KW-0539">Nucleus</keyword>
<dbReference type="Gene3D" id="1.10.20.10">
    <property type="entry name" value="Histone, subunit A"/>
    <property type="match status" value="1"/>
</dbReference>